<dbReference type="PANTHER" id="PTHR30466">
    <property type="entry name" value="FLAVIN REDUCTASE"/>
    <property type="match status" value="1"/>
</dbReference>
<evidence type="ECO:0000313" key="4">
    <source>
        <dbReference type="Proteomes" id="UP000634229"/>
    </source>
</evidence>
<gene>
    <name evidence="3" type="ORF">JK363_33585</name>
</gene>
<dbReference type="InterPro" id="IPR050268">
    <property type="entry name" value="NADH-dep_flavin_reductase"/>
</dbReference>
<reference evidence="3 4" key="1">
    <citation type="submission" date="2021-01" db="EMBL/GenBank/DDBJ databases">
        <title>WGS of actinomycetes isolated from Thailand.</title>
        <authorList>
            <person name="Thawai C."/>
        </authorList>
    </citation>
    <scope>NUCLEOTIDE SEQUENCE [LARGE SCALE GENOMIC DNA]</scope>
    <source>
        <strain evidence="3 4">CA1R205</strain>
    </source>
</reference>
<evidence type="ECO:0000259" key="2">
    <source>
        <dbReference type="SMART" id="SM00903"/>
    </source>
</evidence>
<protein>
    <submittedName>
        <fullName evidence="3">Flavin reductase family protein</fullName>
    </submittedName>
</protein>
<proteinExistence type="predicted"/>
<feature type="domain" description="Flavin reductase like" evidence="2">
    <location>
        <begin position="1"/>
        <end position="143"/>
    </location>
</feature>
<dbReference type="SMART" id="SM00903">
    <property type="entry name" value="Flavin_Reduct"/>
    <property type="match status" value="1"/>
</dbReference>
<dbReference type="Pfam" id="PF01613">
    <property type="entry name" value="Flavin_Reduct"/>
    <property type="match status" value="1"/>
</dbReference>
<dbReference type="InterPro" id="IPR002563">
    <property type="entry name" value="Flavin_Rdtase-like_dom"/>
</dbReference>
<dbReference type="Proteomes" id="UP000634229">
    <property type="component" value="Unassembled WGS sequence"/>
</dbReference>
<sequence length="151" mass="15638">MAAVCAPVTVITARRNGLPYGTTVSAFASLSLAPPMVVVALDRGSQLLQVIHETGEFGVNVLGREQAGLAANFARKGGSGKFAGVAWRPDSGLPRLPDAGAFVSCRVAQVIEGGDHLLVLADVVAADSTDRAPLTYHRRTFGTHTVLGEAS</sequence>
<name>A0ABS1NN43_9ACTN</name>
<dbReference type="InterPro" id="IPR012349">
    <property type="entry name" value="Split_barrel_FMN-bd"/>
</dbReference>
<keyword evidence="4" id="KW-1185">Reference proteome</keyword>
<dbReference type="PANTHER" id="PTHR30466:SF1">
    <property type="entry name" value="FMN REDUCTASE (NADH) RUTF"/>
    <property type="match status" value="1"/>
</dbReference>
<organism evidence="3 4">
    <name type="scientific">Streptomyces coffeae</name>
    <dbReference type="NCBI Taxonomy" id="621382"/>
    <lineage>
        <taxon>Bacteria</taxon>
        <taxon>Bacillati</taxon>
        <taxon>Actinomycetota</taxon>
        <taxon>Actinomycetes</taxon>
        <taxon>Kitasatosporales</taxon>
        <taxon>Streptomycetaceae</taxon>
        <taxon>Streptomyces</taxon>
    </lineage>
</organism>
<dbReference type="EMBL" id="JAERRF010000029">
    <property type="protein sequence ID" value="MBL1101508.1"/>
    <property type="molecule type" value="Genomic_DNA"/>
</dbReference>
<evidence type="ECO:0000313" key="3">
    <source>
        <dbReference type="EMBL" id="MBL1101508.1"/>
    </source>
</evidence>
<dbReference type="Gene3D" id="2.30.110.10">
    <property type="entry name" value="Electron Transport, Fmn-binding Protein, Chain A"/>
    <property type="match status" value="1"/>
</dbReference>
<accession>A0ABS1NN43</accession>
<dbReference type="SUPFAM" id="SSF50475">
    <property type="entry name" value="FMN-binding split barrel"/>
    <property type="match status" value="1"/>
</dbReference>
<evidence type="ECO:0000256" key="1">
    <source>
        <dbReference type="ARBA" id="ARBA00023002"/>
    </source>
</evidence>
<comment type="caution">
    <text evidence="3">The sequence shown here is derived from an EMBL/GenBank/DDBJ whole genome shotgun (WGS) entry which is preliminary data.</text>
</comment>
<keyword evidence="1" id="KW-0560">Oxidoreductase</keyword>